<proteinExistence type="predicted"/>
<reference evidence="3" key="1">
    <citation type="submission" date="2016-10" db="EMBL/GenBank/DDBJ databases">
        <authorList>
            <person name="Varghese N."/>
            <person name="Submissions S."/>
        </authorList>
    </citation>
    <scope>NUCLEOTIDE SEQUENCE [LARGE SCALE GENOMIC DNA]</scope>
    <source>
        <strain evidence="3">BL36</strain>
    </source>
</reference>
<name>A0A1I4PUR1_9HYPH</name>
<dbReference type="EMBL" id="FOTK01000026">
    <property type="protein sequence ID" value="SFM31559.1"/>
    <property type="molecule type" value="Genomic_DNA"/>
</dbReference>
<feature type="chain" id="PRO_5011681936" evidence="1">
    <location>
        <begin position="22"/>
        <end position="69"/>
    </location>
</feature>
<dbReference type="RefSeq" id="WP_139234159.1">
    <property type="nucleotide sequence ID" value="NZ_FOTK01000026.1"/>
</dbReference>
<keyword evidence="1" id="KW-0732">Signal</keyword>
<accession>A0A1I4PUR1</accession>
<evidence type="ECO:0000313" key="3">
    <source>
        <dbReference type="Proteomes" id="UP000199048"/>
    </source>
</evidence>
<dbReference type="AlphaFoldDB" id="A0A1I4PUR1"/>
<gene>
    <name evidence="2" type="ORF">SAMN05192568_102683</name>
</gene>
<dbReference type="STRING" id="582667.SAMN05192568_102683"/>
<feature type="signal peptide" evidence="1">
    <location>
        <begin position="1"/>
        <end position="21"/>
    </location>
</feature>
<organism evidence="2 3">
    <name type="scientific">Methylobacterium pseudosasicola</name>
    <dbReference type="NCBI Taxonomy" id="582667"/>
    <lineage>
        <taxon>Bacteria</taxon>
        <taxon>Pseudomonadati</taxon>
        <taxon>Pseudomonadota</taxon>
        <taxon>Alphaproteobacteria</taxon>
        <taxon>Hyphomicrobiales</taxon>
        <taxon>Methylobacteriaceae</taxon>
        <taxon>Methylobacterium</taxon>
    </lineage>
</organism>
<evidence type="ECO:0000313" key="2">
    <source>
        <dbReference type="EMBL" id="SFM31559.1"/>
    </source>
</evidence>
<keyword evidence="3" id="KW-1185">Reference proteome</keyword>
<dbReference type="Proteomes" id="UP000199048">
    <property type="component" value="Unassembled WGS sequence"/>
</dbReference>
<evidence type="ECO:0000256" key="1">
    <source>
        <dbReference type="SAM" id="SignalP"/>
    </source>
</evidence>
<sequence length="69" mass="7012">MKTIIVALVASTFASILPVAASETAPPLRRGDDVVALPSEGKDAKAPAASVETPPAKKVRVVLASPYGN</sequence>
<protein>
    <submittedName>
        <fullName evidence="2">Uncharacterized protein</fullName>
    </submittedName>
</protein>